<dbReference type="EMBL" id="QZCW01000001">
    <property type="protein sequence ID" value="MCW5321191.1"/>
    <property type="molecule type" value="Genomic_DNA"/>
</dbReference>
<comment type="similarity">
    <text evidence="1">Belongs to the bacterial solute-binding protein ModA family.</text>
</comment>
<dbReference type="Pfam" id="PF13531">
    <property type="entry name" value="SBP_bac_11"/>
    <property type="match status" value="1"/>
</dbReference>
<evidence type="ECO:0000256" key="4">
    <source>
        <dbReference type="SAM" id="SignalP"/>
    </source>
</evidence>
<keyword evidence="3 4" id="KW-0732">Signal</keyword>
<gene>
    <name evidence="5" type="ORF">D5039_08470</name>
</gene>
<evidence type="ECO:0000256" key="1">
    <source>
        <dbReference type="ARBA" id="ARBA00009175"/>
    </source>
</evidence>
<dbReference type="PROSITE" id="PS51257">
    <property type="entry name" value="PROKAR_LIPOPROTEIN"/>
    <property type="match status" value="1"/>
</dbReference>
<sequence length="277" mass="29002">MACRSRATAAIAACAVLLGACSTPTAPGADVDVDADAVQVYAAGSLRAALTEIAREHQARTGQKVALTFGASGLLRERIEKGAPAQLFASANTAHPERLAAGAGWQAPVVFARNTLCALGSEKIDATPDTLLATLLRSDVRVGTSTPRADPSGDYAWEFFRRADALRPGAYALLDAKALKLTGGADSPMPPAGRNAYLWLMEQDRADVLLTYCTNAVAARAERPRLRVLPLPPALQVGAAYAMTLRSDAAPAAQAFARALRQPAAQAALQRLGFELP</sequence>
<comment type="caution">
    <text evidence="5">The sequence shown here is derived from an EMBL/GenBank/DDBJ whole genome shotgun (WGS) entry which is preliminary data.</text>
</comment>
<dbReference type="NCBIfam" id="NF002917">
    <property type="entry name" value="PRK03537.1-3"/>
    <property type="match status" value="1"/>
</dbReference>
<feature type="signal peptide" evidence="4">
    <location>
        <begin position="1"/>
        <end position="28"/>
    </location>
</feature>
<dbReference type="InterPro" id="IPR005950">
    <property type="entry name" value="ModA"/>
</dbReference>
<dbReference type="Gene3D" id="3.40.190.10">
    <property type="entry name" value="Periplasmic binding protein-like II"/>
    <property type="match status" value="2"/>
</dbReference>
<dbReference type="RefSeq" id="WP_265281816.1">
    <property type="nucleotide sequence ID" value="NZ_QZCW01000001.1"/>
</dbReference>
<evidence type="ECO:0000256" key="3">
    <source>
        <dbReference type="ARBA" id="ARBA00022729"/>
    </source>
</evidence>
<proteinExistence type="inferred from homology"/>
<dbReference type="Proteomes" id="UP001208935">
    <property type="component" value="Unassembled WGS sequence"/>
</dbReference>
<organism evidence="5 6">
    <name type="scientific">Verminephrobacter aporrectodeae subsp. tuberculatae</name>
    <dbReference type="NCBI Taxonomy" id="1110392"/>
    <lineage>
        <taxon>Bacteria</taxon>
        <taxon>Pseudomonadati</taxon>
        <taxon>Pseudomonadota</taxon>
        <taxon>Betaproteobacteria</taxon>
        <taxon>Burkholderiales</taxon>
        <taxon>Comamonadaceae</taxon>
        <taxon>Verminephrobacter</taxon>
    </lineage>
</organism>
<dbReference type="PANTHER" id="PTHR30632:SF0">
    <property type="entry name" value="SULFATE-BINDING PROTEIN"/>
    <property type="match status" value="1"/>
</dbReference>
<dbReference type="SUPFAM" id="SSF53850">
    <property type="entry name" value="Periplasmic binding protein-like II"/>
    <property type="match status" value="1"/>
</dbReference>
<evidence type="ECO:0000256" key="2">
    <source>
        <dbReference type="ARBA" id="ARBA00022723"/>
    </source>
</evidence>
<evidence type="ECO:0000313" key="5">
    <source>
        <dbReference type="EMBL" id="MCW5321191.1"/>
    </source>
</evidence>
<feature type="chain" id="PRO_5047530148" evidence="4">
    <location>
        <begin position="29"/>
        <end position="277"/>
    </location>
</feature>
<dbReference type="NCBIfam" id="TIGR01256">
    <property type="entry name" value="modA"/>
    <property type="match status" value="1"/>
</dbReference>
<keyword evidence="2" id="KW-0479">Metal-binding</keyword>
<keyword evidence="6" id="KW-1185">Reference proteome</keyword>
<dbReference type="PANTHER" id="PTHR30632">
    <property type="entry name" value="MOLYBDATE-BINDING PERIPLASMIC PROTEIN"/>
    <property type="match status" value="1"/>
</dbReference>
<name>A0ABT3KSC0_9BURK</name>
<evidence type="ECO:0000313" key="6">
    <source>
        <dbReference type="Proteomes" id="UP001208935"/>
    </source>
</evidence>
<dbReference type="InterPro" id="IPR050682">
    <property type="entry name" value="ModA/WtpA"/>
</dbReference>
<reference evidence="6" key="1">
    <citation type="submission" date="2023-07" db="EMBL/GenBank/DDBJ databases">
        <title>Verminephrobacter genomes.</title>
        <authorList>
            <person name="Lund M.B."/>
        </authorList>
    </citation>
    <scope>NUCLEOTIDE SEQUENCE [LARGE SCALE GENOMIC DNA]</scope>
    <source>
        <strain evidence="6">AtM5-05</strain>
    </source>
</reference>
<accession>A0ABT3KSC0</accession>
<protein>
    <submittedName>
        <fullName evidence="5">Molybdate ABC transporter substrate-binding protein</fullName>
    </submittedName>
</protein>